<feature type="coiled-coil region" evidence="9">
    <location>
        <begin position="223"/>
        <end position="261"/>
    </location>
</feature>
<dbReference type="InterPro" id="IPR005467">
    <property type="entry name" value="His_kinase_dom"/>
</dbReference>
<comment type="catalytic activity">
    <reaction evidence="1">
        <text>ATP + protein L-histidine = ADP + protein N-phospho-L-histidine.</text>
        <dbReference type="EC" id="2.7.13.3"/>
    </reaction>
</comment>
<feature type="domain" description="Histidine kinase" evidence="11">
    <location>
        <begin position="271"/>
        <end position="493"/>
    </location>
</feature>
<evidence type="ECO:0000313" key="15">
    <source>
        <dbReference type="Proteomes" id="UP000536640"/>
    </source>
</evidence>
<dbReference type="InterPro" id="IPR001789">
    <property type="entry name" value="Sig_transdc_resp-reg_receiver"/>
</dbReference>
<accession>A0A840R476</accession>
<organism evidence="14 15">
    <name type="scientific">Zhongshania antarctica</name>
    <dbReference type="NCBI Taxonomy" id="641702"/>
    <lineage>
        <taxon>Bacteria</taxon>
        <taxon>Pseudomonadati</taxon>
        <taxon>Pseudomonadota</taxon>
        <taxon>Gammaproteobacteria</taxon>
        <taxon>Cellvibrionales</taxon>
        <taxon>Spongiibacteraceae</taxon>
        <taxon>Zhongshania</taxon>
    </lineage>
</organism>
<dbReference type="SMART" id="SM00387">
    <property type="entry name" value="HATPase_c"/>
    <property type="match status" value="1"/>
</dbReference>
<comment type="subcellular location">
    <subcellularLocation>
        <location evidence="2">Membrane</location>
    </subcellularLocation>
</comment>
<feature type="domain" description="Response regulatory" evidence="12">
    <location>
        <begin position="514"/>
        <end position="630"/>
    </location>
</feature>
<keyword evidence="10" id="KW-1133">Transmembrane helix</keyword>
<dbReference type="Proteomes" id="UP000536640">
    <property type="component" value="Unassembled WGS sequence"/>
</dbReference>
<evidence type="ECO:0000256" key="10">
    <source>
        <dbReference type="SAM" id="Phobius"/>
    </source>
</evidence>
<dbReference type="PANTHER" id="PTHR45339">
    <property type="entry name" value="HYBRID SIGNAL TRANSDUCTION HISTIDINE KINASE J"/>
    <property type="match status" value="1"/>
</dbReference>
<dbReference type="CDD" id="cd06225">
    <property type="entry name" value="HAMP"/>
    <property type="match status" value="1"/>
</dbReference>
<dbReference type="InterPro" id="IPR003661">
    <property type="entry name" value="HisK_dim/P_dom"/>
</dbReference>
<keyword evidence="10" id="KW-0812">Transmembrane</keyword>
<keyword evidence="6 14" id="KW-0418">Kinase</keyword>
<dbReference type="RefSeq" id="WP_184462954.1">
    <property type="nucleotide sequence ID" value="NZ_JACHHW010000005.1"/>
</dbReference>
<dbReference type="Pfam" id="PF00072">
    <property type="entry name" value="Response_reg"/>
    <property type="match status" value="1"/>
</dbReference>
<evidence type="ECO:0000259" key="12">
    <source>
        <dbReference type="PROSITE" id="PS50110"/>
    </source>
</evidence>
<evidence type="ECO:0000256" key="5">
    <source>
        <dbReference type="ARBA" id="ARBA00022679"/>
    </source>
</evidence>
<dbReference type="EMBL" id="JACHHW010000005">
    <property type="protein sequence ID" value="MBB5187955.1"/>
    <property type="molecule type" value="Genomic_DNA"/>
</dbReference>
<dbReference type="Gene3D" id="6.10.340.10">
    <property type="match status" value="1"/>
</dbReference>
<dbReference type="InterPro" id="IPR003660">
    <property type="entry name" value="HAMP_dom"/>
</dbReference>
<evidence type="ECO:0000256" key="6">
    <source>
        <dbReference type="ARBA" id="ARBA00022777"/>
    </source>
</evidence>
<dbReference type="InterPro" id="IPR011006">
    <property type="entry name" value="CheY-like_superfamily"/>
</dbReference>
<dbReference type="SMART" id="SM00388">
    <property type="entry name" value="HisKA"/>
    <property type="match status" value="1"/>
</dbReference>
<dbReference type="SUPFAM" id="SSF158472">
    <property type="entry name" value="HAMP domain-like"/>
    <property type="match status" value="1"/>
</dbReference>
<evidence type="ECO:0000313" key="14">
    <source>
        <dbReference type="EMBL" id="MBB5187955.1"/>
    </source>
</evidence>
<dbReference type="Pfam" id="PF00512">
    <property type="entry name" value="HisKA"/>
    <property type="match status" value="1"/>
</dbReference>
<dbReference type="PRINTS" id="PR00344">
    <property type="entry name" value="BCTRLSENSOR"/>
</dbReference>
<dbReference type="PROSITE" id="PS50109">
    <property type="entry name" value="HIS_KIN"/>
    <property type="match status" value="1"/>
</dbReference>
<dbReference type="PROSITE" id="PS50110">
    <property type="entry name" value="RESPONSE_REGULATORY"/>
    <property type="match status" value="1"/>
</dbReference>
<dbReference type="PROSITE" id="PS50885">
    <property type="entry name" value="HAMP"/>
    <property type="match status" value="1"/>
</dbReference>
<keyword evidence="10" id="KW-0472">Membrane</keyword>
<feature type="transmembrane region" description="Helical" evidence="10">
    <location>
        <begin position="20"/>
        <end position="41"/>
    </location>
</feature>
<evidence type="ECO:0000256" key="4">
    <source>
        <dbReference type="ARBA" id="ARBA00022553"/>
    </source>
</evidence>
<dbReference type="Gene3D" id="3.30.565.10">
    <property type="entry name" value="Histidine kinase-like ATPase, C-terminal domain"/>
    <property type="match status" value="1"/>
</dbReference>
<dbReference type="CDD" id="cd00082">
    <property type="entry name" value="HisKA"/>
    <property type="match status" value="1"/>
</dbReference>
<evidence type="ECO:0000259" key="13">
    <source>
        <dbReference type="PROSITE" id="PS50885"/>
    </source>
</evidence>
<dbReference type="InterPro" id="IPR003594">
    <property type="entry name" value="HATPase_dom"/>
</dbReference>
<dbReference type="CDD" id="cd16922">
    <property type="entry name" value="HATPase_EvgS-ArcB-TorS-like"/>
    <property type="match status" value="1"/>
</dbReference>
<keyword evidence="7" id="KW-0902">Two-component regulatory system</keyword>
<sequence>MTEKMNISHYFKTNTIFKQILIAVLSPALILFLALFGYSLFARLNDAVQSQNELATRIAENIAAVSELAIISGNDSQLLDIMASALDSDITSITIFNAESGHHLVLNNNQNNSSEHKEITVPIIQHSIPLEDSITGENISDITEKQIGTVSIKQSRDKLQKLQKQIIKVSSFIAFISILVCICFAWFISRRFSRPLAEINTLTKNITAGNFYKQIRNIKPGELGELQSHVNNMAKSIEKQQQELKDNLQNLFLAKEEADKANSAKSQFLATMTHELRTPLNGALGMMQLLSNTKLNGEQNHYLLIARESSELLLNIVNNILDFSEIEKGELQLQENYFDISAIFNNLLTPLSYEAKKKGLEFTTYIDPQLNGISVLGDDVRIRQILLNLVANAVKFTQQGNVAITLNAKELSSNRAILELNVSDTGIGISEKDQQIIFDSFRQADGSHRRRYGGSGLGLAIVRRLCDLMNADILLTSAENTGSTFTVRWSCTYQVGCNLEHHTQQDETILVGKAVLIVEDNPVNQLLVSKILRRWGMTTVTANNGVEALIAVEKQHFDIILMDLQMPIMDGFEATQAIRNLSQHRQTPIIALTANNFKDDSDYCFRVGMNDFLSKPVSLTNLKEKISFWLSKSLGTSLSESVDKRPE</sequence>
<feature type="transmembrane region" description="Helical" evidence="10">
    <location>
        <begin position="166"/>
        <end position="188"/>
    </location>
</feature>
<reference evidence="14 15" key="1">
    <citation type="submission" date="2020-08" db="EMBL/GenBank/DDBJ databases">
        <title>Genomic Encyclopedia of Type Strains, Phase IV (KMG-IV): sequencing the most valuable type-strain genomes for metagenomic binning, comparative biology and taxonomic classification.</title>
        <authorList>
            <person name="Goeker M."/>
        </authorList>
    </citation>
    <scope>NUCLEOTIDE SEQUENCE [LARGE SCALE GENOMIC DNA]</scope>
    <source>
        <strain evidence="14 15">DSM 25701</strain>
    </source>
</reference>
<dbReference type="GO" id="GO:0000155">
    <property type="term" value="F:phosphorelay sensor kinase activity"/>
    <property type="evidence" value="ECO:0007669"/>
    <property type="project" value="InterPro"/>
</dbReference>
<name>A0A840R476_9GAMM</name>
<keyword evidence="9" id="KW-0175">Coiled coil</keyword>
<evidence type="ECO:0000256" key="2">
    <source>
        <dbReference type="ARBA" id="ARBA00004370"/>
    </source>
</evidence>
<evidence type="ECO:0000256" key="8">
    <source>
        <dbReference type="PROSITE-ProRule" id="PRU00169"/>
    </source>
</evidence>
<dbReference type="EC" id="2.7.13.3" evidence="3"/>
<dbReference type="FunFam" id="3.30.565.10:FF:000010">
    <property type="entry name" value="Sensor histidine kinase RcsC"/>
    <property type="match status" value="1"/>
</dbReference>
<evidence type="ECO:0000256" key="1">
    <source>
        <dbReference type="ARBA" id="ARBA00000085"/>
    </source>
</evidence>
<dbReference type="Pfam" id="PF02518">
    <property type="entry name" value="HATPase_c"/>
    <property type="match status" value="1"/>
</dbReference>
<dbReference type="PANTHER" id="PTHR45339:SF1">
    <property type="entry name" value="HYBRID SIGNAL TRANSDUCTION HISTIDINE KINASE J"/>
    <property type="match status" value="1"/>
</dbReference>
<evidence type="ECO:0000256" key="9">
    <source>
        <dbReference type="SAM" id="Coils"/>
    </source>
</evidence>
<feature type="domain" description="HAMP" evidence="13">
    <location>
        <begin position="190"/>
        <end position="242"/>
    </location>
</feature>
<feature type="modified residue" description="4-aspartylphosphate" evidence="8">
    <location>
        <position position="563"/>
    </location>
</feature>
<dbReference type="SUPFAM" id="SSF47384">
    <property type="entry name" value="Homodimeric domain of signal transducing histidine kinase"/>
    <property type="match status" value="1"/>
</dbReference>
<dbReference type="Gene3D" id="3.40.50.2300">
    <property type="match status" value="1"/>
</dbReference>
<dbReference type="Pfam" id="PF00672">
    <property type="entry name" value="HAMP"/>
    <property type="match status" value="1"/>
</dbReference>
<dbReference type="CDD" id="cd17546">
    <property type="entry name" value="REC_hyHK_CKI1_RcsC-like"/>
    <property type="match status" value="1"/>
</dbReference>
<keyword evidence="15" id="KW-1185">Reference proteome</keyword>
<proteinExistence type="predicted"/>
<dbReference type="SMART" id="SM00448">
    <property type="entry name" value="REC"/>
    <property type="match status" value="1"/>
</dbReference>
<dbReference type="Gene3D" id="1.10.287.130">
    <property type="match status" value="1"/>
</dbReference>
<gene>
    <name evidence="14" type="ORF">HNQ57_002233</name>
</gene>
<dbReference type="SMART" id="SM00304">
    <property type="entry name" value="HAMP"/>
    <property type="match status" value="1"/>
</dbReference>
<evidence type="ECO:0000256" key="7">
    <source>
        <dbReference type="ARBA" id="ARBA00023012"/>
    </source>
</evidence>
<dbReference type="GO" id="GO:0016020">
    <property type="term" value="C:membrane"/>
    <property type="evidence" value="ECO:0007669"/>
    <property type="project" value="UniProtKB-SubCell"/>
</dbReference>
<evidence type="ECO:0000259" key="11">
    <source>
        <dbReference type="PROSITE" id="PS50109"/>
    </source>
</evidence>
<keyword evidence="4 8" id="KW-0597">Phosphoprotein</keyword>
<keyword evidence="5" id="KW-0808">Transferase</keyword>
<dbReference type="SUPFAM" id="SSF52172">
    <property type="entry name" value="CheY-like"/>
    <property type="match status" value="1"/>
</dbReference>
<protein>
    <recommendedName>
        <fullName evidence="3">histidine kinase</fullName>
        <ecNumber evidence="3">2.7.13.3</ecNumber>
    </recommendedName>
</protein>
<dbReference type="AlphaFoldDB" id="A0A840R476"/>
<comment type="caution">
    <text evidence="14">The sequence shown here is derived from an EMBL/GenBank/DDBJ whole genome shotgun (WGS) entry which is preliminary data.</text>
</comment>
<dbReference type="InterPro" id="IPR036890">
    <property type="entry name" value="HATPase_C_sf"/>
</dbReference>
<dbReference type="InterPro" id="IPR004358">
    <property type="entry name" value="Sig_transdc_His_kin-like_C"/>
</dbReference>
<dbReference type="InterPro" id="IPR036097">
    <property type="entry name" value="HisK_dim/P_sf"/>
</dbReference>
<dbReference type="SUPFAM" id="SSF55874">
    <property type="entry name" value="ATPase domain of HSP90 chaperone/DNA topoisomerase II/histidine kinase"/>
    <property type="match status" value="1"/>
</dbReference>
<evidence type="ECO:0000256" key="3">
    <source>
        <dbReference type="ARBA" id="ARBA00012438"/>
    </source>
</evidence>